<evidence type="ECO:0000256" key="4">
    <source>
        <dbReference type="ARBA" id="ARBA00022676"/>
    </source>
</evidence>
<dbReference type="EMBL" id="GU219484">
    <property type="protein sequence ID" value="ADA82684.1"/>
    <property type="molecule type" value="Genomic_DNA"/>
</dbReference>
<evidence type="ECO:0000256" key="5">
    <source>
        <dbReference type="ARBA" id="ARBA00022679"/>
    </source>
</evidence>
<dbReference type="PANTHER" id="PTHR30582:SF24">
    <property type="entry name" value="L,D-TRANSPEPTIDASE ERFK_SRFK-RELATED"/>
    <property type="match status" value="1"/>
</dbReference>
<keyword evidence="5" id="KW-0808">Transferase</keyword>
<dbReference type="GO" id="GO:0016757">
    <property type="term" value="F:glycosyltransferase activity"/>
    <property type="evidence" value="ECO:0007669"/>
    <property type="project" value="UniProtKB-KW"/>
</dbReference>
<keyword evidence="13" id="KW-0472">Membrane</keyword>
<keyword evidence="10 12" id="KW-0573">Peptidoglycan synthesis</keyword>
<dbReference type="PROSITE" id="PS52029">
    <property type="entry name" value="LD_TPASE"/>
    <property type="match status" value="1"/>
</dbReference>
<feature type="active site" description="Proton donor/acceptor" evidence="12">
    <location>
        <position position="194"/>
    </location>
</feature>
<evidence type="ECO:0000313" key="15">
    <source>
        <dbReference type="EMBL" id="ADA82684.1"/>
    </source>
</evidence>
<feature type="transmembrane region" description="Helical" evidence="13">
    <location>
        <begin position="6"/>
        <end position="29"/>
    </location>
</feature>
<protein>
    <submittedName>
        <fullName evidence="15">L,D-transpeptidase</fullName>
    </submittedName>
</protein>
<keyword evidence="8" id="KW-0378">Hydrolase</keyword>
<evidence type="ECO:0000256" key="10">
    <source>
        <dbReference type="ARBA" id="ARBA00022984"/>
    </source>
</evidence>
<dbReference type="GO" id="GO:0005576">
    <property type="term" value="C:extracellular region"/>
    <property type="evidence" value="ECO:0007669"/>
    <property type="project" value="TreeGrafter"/>
</dbReference>
<dbReference type="CDD" id="cd16913">
    <property type="entry name" value="YkuD_like"/>
    <property type="match status" value="1"/>
</dbReference>
<evidence type="ECO:0000256" key="8">
    <source>
        <dbReference type="ARBA" id="ARBA00022801"/>
    </source>
</evidence>
<proteinExistence type="inferred from homology"/>
<evidence type="ECO:0000256" key="9">
    <source>
        <dbReference type="ARBA" id="ARBA00022960"/>
    </source>
</evidence>
<comment type="pathway">
    <text evidence="2 12">Cell wall biogenesis; peptidoglycan biosynthesis.</text>
</comment>
<dbReference type="GO" id="GO:0008360">
    <property type="term" value="P:regulation of cell shape"/>
    <property type="evidence" value="ECO:0007669"/>
    <property type="project" value="UniProtKB-UniRule"/>
</dbReference>
<feature type="domain" description="L,D-TPase catalytic" evidence="14">
    <location>
        <begin position="99"/>
        <end position="234"/>
    </location>
</feature>
<keyword evidence="4" id="KW-0328">Glycosyltransferase</keyword>
<dbReference type="Pfam" id="PF03734">
    <property type="entry name" value="YkuD"/>
    <property type="match status" value="1"/>
</dbReference>
<evidence type="ECO:0000256" key="12">
    <source>
        <dbReference type="PROSITE-ProRule" id="PRU01373"/>
    </source>
</evidence>
<evidence type="ECO:0000256" key="6">
    <source>
        <dbReference type="ARBA" id="ARBA00022729"/>
    </source>
</evidence>
<comment type="similarity">
    <text evidence="3">Belongs to the YkuD family.</text>
</comment>
<name>D2XN95_9ENTR</name>
<dbReference type="PANTHER" id="PTHR30582">
    <property type="entry name" value="L,D-TRANSPEPTIDASE"/>
    <property type="match status" value="1"/>
</dbReference>
<dbReference type="InterPro" id="IPR041597">
    <property type="entry name" value="Ldt_C"/>
</dbReference>
<dbReference type="InterPro" id="IPR050979">
    <property type="entry name" value="LD-transpeptidase"/>
</dbReference>
<dbReference type="GO" id="GO:0018104">
    <property type="term" value="P:peptidoglycan-protein cross-linking"/>
    <property type="evidence" value="ECO:0007669"/>
    <property type="project" value="TreeGrafter"/>
</dbReference>
<evidence type="ECO:0000256" key="3">
    <source>
        <dbReference type="ARBA" id="ARBA00005992"/>
    </source>
</evidence>
<dbReference type="GO" id="GO:0042597">
    <property type="term" value="C:periplasmic space"/>
    <property type="evidence" value="ECO:0007669"/>
    <property type="project" value="UniProtKB-SubCell"/>
</dbReference>
<reference evidence="15" key="1">
    <citation type="journal article" date="2010" name="Mol. Biol. Evol.">
        <title>Slip into something more functional: selection maintains ancient frameshifts in homopolymeric sequences.</title>
        <authorList>
            <person name="Wernegreen J.J."/>
            <person name="Kauppinen S.N."/>
            <person name="Degnan P.H."/>
        </authorList>
    </citation>
    <scope>NUCLEOTIDE SEQUENCE</scope>
</reference>
<dbReference type="InterPro" id="IPR005490">
    <property type="entry name" value="LD_TPept_cat_dom"/>
</dbReference>
<keyword evidence="6" id="KW-0732">Signal</keyword>
<dbReference type="GO" id="GO:0071972">
    <property type="term" value="F:peptidoglycan L,D-transpeptidase activity"/>
    <property type="evidence" value="ECO:0007669"/>
    <property type="project" value="TreeGrafter"/>
</dbReference>
<keyword evidence="7" id="KW-0574">Periplasm</keyword>
<sequence length="332" mass="37900">MNKKIYLLYILLASMIIYPYSSFAIVYALPKNNNRLVGENIEIFTPKNNIRSLEYFSAQFQVGISNMLEANPDVDVYLPDSEKKLIIPHKLILPNKPHSGIVINNAEMRLYYYPKKNDTVIVLPIAIGTIEHATPSQWITSIKQKKKNPIWIPTKSMHDEYMKHGKILPTIFPAGPNNPMGSYALYLGKYYAIHGTNSNFGIGLRVTRGCIRLRPQDIEYLFNIVPIGTKVQFINEPIKSTIETNGMQYLEVHNPLSCNNKKGNNHTTESVTKYLTKKIQSILADHDPNIDYNIVKQALQDRSGIPINITRKQKYNNSTFQINKQTTCNLDL</sequence>
<accession>D2XN95</accession>
<evidence type="ECO:0000256" key="11">
    <source>
        <dbReference type="ARBA" id="ARBA00023316"/>
    </source>
</evidence>
<organism evidence="15">
    <name type="scientific">Candidatus Blochmannia nearcticus</name>
    <name type="common">nom. nud.</name>
    <dbReference type="NCBI Taxonomy" id="251545"/>
    <lineage>
        <taxon>Bacteria</taxon>
        <taxon>Pseudomonadati</taxon>
        <taxon>Pseudomonadota</taxon>
        <taxon>Gammaproteobacteria</taxon>
        <taxon>Enterobacterales</taxon>
        <taxon>Enterobacteriaceae</taxon>
        <taxon>ant endosymbionts</taxon>
        <taxon>Candidatus Blochmanniella</taxon>
    </lineage>
</organism>
<dbReference type="SUPFAM" id="SSF141523">
    <property type="entry name" value="L,D-transpeptidase catalytic domain-like"/>
    <property type="match status" value="1"/>
</dbReference>
<dbReference type="InterPro" id="IPR038063">
    <property type="entry name" value="Transpep_catalytic_dom"/>
</dbReference>
<keyword evidence="13" id="KW-0812">Transmembrane</keyword>
<keyword evidence="11 12" id="KW-0961">Cell wall biogenesis/degradation</keyword>
<evidence type="ECO:0000256" key="7">
    <source>
        <dbReference type="ARBA" id="ARBA00022764"/>
    </source>
</evidence>
<dbReference type="Gene3D" id="2.40.440.10">
    <property type="entry name" value="L,D-transpeptidase catalytic domain-like"/>
    <property type="match status" value="1"/>
</dbReference>
<feature type="active site" description="Nucleophile" evidence="12">
    <location>
        <position position="210"/>
    </location>
</feature>
<dbReference type="GO" id="GO:0071555">
    <property type="term" value="P:cell wall organization"/>
    <property type="evidence" value="ECO:0007669"/>
    <property type="project" value="UniProtKB-UniRule"/>
</dbReference>
<evidence type="ECO:0000256" key="1">
    <source>
        <dbReference type="ARBA" id="ARBA00004418"/>
    </source>
</evidence>
<dbReference type="Pfam" id="PF17969">
    <property type="entry name" value="Ldt_C"/>
    <property type="match status" value="1"/>
</dbReference>
<gene>
    <name evidence="15" type="primary">ybiS</name>
</gene>
<keyword evidence="9 12" id="KW-0133">Cell shape</keyword>
<keyword evidence="13" id="KW-1133">Transmembrane helix</keyword>
<dbReference type="UniPathway" id="UPA00219"/>
<evidence type="ECO:0000256" key="2">
    <source>
        <dbReference type="ARBA" id="ARBA00004752"/>
    </source>
</evidence>
<evidence type="ECO:0000259" key="14">
    <source>
        <dbReference type="PROSITE" id="PS52029"/>
    </source>
</evidence>
<comment type="subcellular location">
    <subcellularLocation>
        <location evidence="1">Periplasm</location>
    </subcellularLocation>
</comment>
<dbReference type="AlphaFoldDB" id="D2XN95"/>
<evidence type="ECO:0000256" key="13">
    <source>
        <dbReference type="SAM" id="Phobius"/>
    </source>
</evidence>